<dbReference type="AlphaFoldDB" id="A0A5D3C8Y5"/>
<dbReference type="EMBL" id="SSTE01011804">
    <property type="protein sequence ID" value="KAA0050633.1"/>
    <property type="molecule type" value="Genomic_DNA"/>
</dbReference>
<dbReference type="EMBL" id="SSTD01013081">
    <property type="protein sequence ID" value="TYK07800.1"/>
    <property type="molecule type" value="Genomic_DNA"/>
</dbReference>
<reference evidence="4 5" key="1">
    <citation type="submission" date="2019-08" db="EMBL/GenBank/DDBJ databases">
        <title>Draft genome sequences of two oriental melons (Cucumis melo L. var makuwa).</title>
        <authorList>
            <person name="Kwon S.-Y."/>
        </authorList>
    </citation>
    <scope>NUCLEOTIDE SEQUENCE [LARGE SCALE GENOMIC DNA]</scope>
    <source>
        <strain evidence="5">cv. Chang Bougi</strain>
        <strain evidence="4">cv. SW 3</strain>
        <tissue evidence="3">Leaf</tissue>
    </source>
</reference>
<dbReference type="PANTHER" id="PTHR33054">
    <property type="entry name" value="CCHC-TYPE DOMAIN-CONTAINING PROTEIN"/>
    <property type="match status" value="1"/>
</dbReference>
<organism evidence="3 5">
    <name type="scientific">Cucumis melo var. makuwa</name>
    <name type="common">Oriental melon</name>
    <dbReference type="NCBI Taxonomy" id="1194695"/>
    <lineage>
        <taxon>Eukaryota</taxon>
        <taxon>Viridiplantae</taxon>
        <taxon>Streptophyta</taxon>
        <taxon>Embryophyta</taxon>
        <taxon>Tracheophyta</taxon>
        <taxon>Spermatophyta</taxon>
        <taxon>Magnoliopsida</taxon>
        <taxon>eudicotyledons</taxon>
        <taxon>Gunneridae</taxon>
        <taxon>Pentapetalae</taxon>
        <taxon>rosids</taxon>
        <taxon>fabids</taxon>
        <taxon>Cucurbitales</taxon>
        <taxon>Cucurbitaceae</taxon>
        <taxon>Benincaseae</taxon>
        <taxon>Cucumis</taxon>
    </lineage>
</organism>
<evidence type="ECO:0000313" key="3">
    <source>
        <dbReference type="EMBL" id="TYK07800.1"/>
    </source>
</evidence>
<dbReference type="Pfam" id="PF24925">
    <property type="entry name" value="DUF7746"/>
    <property type="match status" value="1"/>
</dbReference>
<accession>A0A5D3C8Y5</accession>
<evidence type="ECO:0000313" key="5">
    <source>
        <dbReference type="Proteomes" id="UP000321947"/>
    </source>
</evidence>
<sequence>MGSLNTISYDSPKILPIKVYNTDMKNHYKRSSPSDLGWDDLRLDFRSFDGNNIETWNIDGCSEGQMIIIFQEIFVAATSYLRRMSQREIIDALTAGFTGNLRSWWHNHLTDANREAIKDAVLEKTEQGPNGDVVTIQPNSVNILVYAAIKHFVGRTTLYSDQSIEAFLGMKCPKMSDFEWYKDTFMSRLYNFTTCRDVVWKHKYVEGLPKYVREKFYSTMVINSGGTNIDWEGISYGDINSTIQNVCLEICQQQKHATKIAKDSDYRREMGSFCKQYGIDNTPPSRKRVVPRSL</sequence>
<dbReference type="InterPro" id="IPR056648">
    <property type="entry name" value="DUF7746"/>
</dbReference>
<dbReference type="PANTHER" id="PTHR33054:SF9">
    <property type="entry name" value="CCHC-TYPE DOMAIN-CONTAINING PROTEIN"/>
    <property type="match status" value="1"/>
</dbReference>
<name>A0A5D3C8Y5_CUCMM</name>
<dbReference type="Proteomes" id="UP000321947">
    <property type="component" value="Unassembled WGS sequence"/>
</dbReference>
<gene>
    <name evidence="3" type="ORF">E5676_scaffold1737G00920</name>
    <name evidence="2" type="ORF">E6C27_scaffold673G001000</name>
</gene>
<protein>
    <submittedName>
        <fullName evidence="3">Enzymatic polyprotein</fullName>
    </submittedName>
</protein>
<proteinExistence type="predicted"/>
<evidence type="ECO:0000259" key="1">
    <source>
        <dbReference type="Pfam" id="PF24925"/>
    </source>
</evidence>
<dbReference type="OrthoDB" id="1735266at2759"/>
<evidence type="ECO:0000313" key="2">
    <source>
        <dbReference type="EMBL" id="KAA0050633.1"/>
    </source>
</evidence>
<evidence type="ECO:0000313" key="4">
    <source>
        <dbReference type="Proteomes" id="UP000321393"/>
    </source>
</evidence>
<dbReference type="Proteomes" id="UP000321393">
    <property type="component" value="Unassembled WGS sequence"/>
</dbReference>
<feature type="domain" description="DUF7746" evidence="1">
    <location>
        <begin position="48"/>
        <end position="125"/>
    </location>
</feature>
<comment type="caution">
    <text evidence="3">The sequence shown here is derived from an EMBL/GenBank/DDBJ whole genome shotgun (WGS) entry which is preliminary data.</text>
</comment>